<reference evidence="3" key="1">
    <citation type="journal article" date="2021" name="Sci. Rep.">
        <title>Diploid genomic architecture of Nitzschia inconspicua, an elite biomass production diatom.</title>
        <authorList>
            <person name="Oliver A."/>
            <person name="Podell S."/>
            <person name="Pinowska A."/>
            <person name="Traller J.C."/>
            <person name="Smith S.R."/>
            <person name="McClure R."/>
            <person name="Beliaev A."/>
            <person name="Bohutskyi P."/>
            <person name="Hill E.A."/>
            <person name="Rabines A."/>
            <person name="Zheng H."/>
            <person name="Allen L.Z."/>
            <person name="Kuo A."/>
            <person name="Grigoriev I.V."/>
            <person name="Allen A.E."/>
            <person name="Hazlebeck D."/>
            <person name="Allen E.E."/>
        </authorList>
    </citation>
    <scope>NUCLEOTIDE SEQUENCE</scope>
    <source>
        <strain evidence="3">Hildebrandi</strain>
    </source>
</reference>
<feature type="compositionally biased region" description="Basic and acidic residues" evidence="1">
    <location>
        <begin position="107"/>
        <end position="121"/>
    </location>
</feature>
<keyword evidence="2" id="KW-0472">Membrane</keyword>
<feature type="region of interest" description="Disordered" evidence="1">
    <location>
        <begin position="1"/>
        <end position="32"/>
    </location>
</feature>
<protein>
    <submittedName>
        <fullName evidence="3">Uncharacterized protein</fullName>
    </submittedName>
</protein>
<evidence type="ECO:0000256" key="1">
    <source>
        <dbReference type="SAM" id="MobiDB-lite"/>
    </source>
</evidence>
<sequence length="357" mass="39346">MVAVAAASVSSSRQLQQQQHRRRSSCTDDRRTAKRRASSSLLPWIVWLMVIVVVVGGGGLTTTILCWIQGCNRIIREEHSSSDIASTPTTNRTTRSHETTTTTTTTRTHDENHNNNHVEDNKDKTLVPAAAAAAAVCPVLSLSDLSDDILNPTKGSRWVVTPPHGGDLHLMCCQSTKGPFSILLHSAWAPIGVPHLLDMLSQGYWSHEIPLFRCTDACQFGLSSNTTWTKRFDKNIPDDPLWLPTGPEHRLIDGLARYPKGVLTHAGGGPNTRSNQFVLTLKPNKFMGGGSPWEVPLGEVVGRKSETVLDNFYNGYGEKGPSQSLLRNRGVTKDVKERWPLMDYIQMCEVVDSRVAS</sequence>
<evidence type="ECO:0000313" key="3">
    <source>
        <dbReference type="EMBL" id="KAG7374759.1"/>
    </source>
</evidence>
<reference evidence="3" key="2">
    <citation type="submission" date="2021-04" db="EMBL/GenBank/DDBJ databases">
        <authorList>
            <person name="Podell S."/>
        </authorList>
    </citation>
    <scope>NUCLEOTIDE SEQUENCE</scope>
    <source>
        <strain evidence="3">Hildebrandi</strain>
    </source>
</reference>
<evidence type="ECO:0000256" key="2">
    <source>
        <dbReference type="SAM" id="Phobius"/>
    </source>
</evidence>
<feature type="transmembrane region" description="Helical" evidence="2">
    <location>
        <begin position="44"/>
        <end position="68"/>
    </location>
</feature>
<feature type="region of interest" description="Disordered" evidence="1">
    <location>
        <begin position="81"/>
        <end position="121"/>
    </location>
</feature>
<keyword evidence="2" id="KW-0812">Transmembrane</keyword>
<dbReference type="AlphaFoldDB" id="A0A9K3QAD7"/>
<feature type="compositionally biased region" description="Low complexity" evidence="1">
    <location>
        <begin position="1"/>
        <end position="18"/>
    </location>
</feature>
<organism evidence="3 4">
    <name type="scientific">Nitzschia inconspicua</name>
    <dbReference type="NCBI Taxonomy" id="303405"/>
    <lineage>
        <taxon>Eukaryota</taxon>
        <taxon>Sar</taxon>
        <taxon>Stramenopiles</taxon>
        <taxon>Ochrophyta</taxon>
        <taxon>Bacillariophyta</taxon>
        <taxon>Bacillariophyceae</taxon>
        <taxon>Bacillariophycidae</taxon>
        <taxon>Bacillariales</taxon>
        <taxon>Bacillariaceae</taxon>
        <taxon>Nitzschia</taxon>
    </lineage>
</organism>
<evidence type="ECO:0000313" key="4">
    <source>
        <dbReference type="Proteomes" id="UP000693970"/>
    </source>
</evidence>
<proteinExistence type="predicted"/>
<comment type="caution">
    <text evidence="3">The sequence shown here is derived from an EMBL/GenBank/DDBJ whole genome shotgun (WGS) entry which is preliminary data.</text>
</comment>
<name>A0A9K3QAD7_9STRA</name>
<accession>A0A9K3QAD7</accession>
<dbReference type="OrthoDB" id="200120at2759"/>
<dbReference type="Proteomes" id="UP000693970">
    <property type="component" value="Unassembled WGS sequence"/>
</dbReference>
<dbReference type="EMBL" id="JAGRRH010000001">
    <property type="protein sequence ID" value="KAG7374759.1"/>
    <property type="molecule type" value="Genomic_DNA"/>
</dbReference>
<keyword evidence="2" id="KW-1133">Transmembrane helix</keyword>
<feature type="compositionally biased region" description="Low complexity" evidence="1">
    <location>
        <begin position="87"/>
        <end position="106"/>
    </location>
</feature>
<keyword evidence="4" id="KW-1185">Reference proteome</keyword>
<gene>
    <name evidence="3" type="ORF">IV203_013854</name>
</gene>